<evidence type="ECO:0000256" key="2">
    <source>
        <dbReference type="ARBA" id="ARBA00006574"/>
    </source>
</evidence>
<dbReference type="InterPro" id="IPR004326">
    <property type="entry name" value="Mlo"/>
</dbReference>
<evidence type="ECO:0000256" key="3">
    <source>
        <dbReference type="ARBA" id="ARBA00022692"/>
    </source>
</evidence>
<comment type="similarity">
    <text evidence="2">Belongs to the MLO family.</text>
</comment>
<sequence length="73" mass="7886">MGSSFKKAIFEENVQVGIVGWAEKVRRKKDPKAAKDGSTQSSSHQGVQLGRAFRKASTPEEIQPSTHGSEGSK</sequence>
<organism evidence="9 10">
    <name type="scientific">Citrus sinensis</name>
    <name type="common">Sweet orange</name>
    <name type="synonym">Citrus aurantium var. sinensis</name>
    <dbReference type="NCBI Taxonomy" id="2711"/>
    <lineage>
        <taxon>Eukaryota</taxon>
        <taxon>Viridiplantae</taxon>
        <taxon>Streptophyta</taxon>
        <taxon>Embryophyta</taxon>
        <taxon>Tracheophyta</taxon>
        <taxon>Spermatophyta</taxon>
        <taxon>Magnoliopsida</taxon>
        <taxon>eudicotyledons</taxon>
        <taxon>Gunneridae</taxon>
        <taxon>Pentapetalae</taxon>
        <taxon>rosids</taxon>
        <taxon>malvids</taxon>
        <taxon>Sapindales</taxon>
        <taxon>Rutaceae</taxon>
        <taxon>Aurantioideae</taxon>
        <taxon>Citrus</taxon>
    </lineage>
</organism>
<evidence type="ECO:0000256" key="7">
    <source>
        <dbReference type="ARBA" id="ARBA00023265"/>
    </source>
</evidence>
<keyword evidence="3" id="KW-0812">Transmembrane</keyword>
<name>A0A067EER8_CITSI</name>
<feature type="region of interest" description="Disordered" evidence="8">
    <location>
        <begin position="23"/>
        <end position="73"/>
    </location>
</feature>
<evidence type="ECO:0000313" key="9">
    <source>
        <dbReference type="EMBL" id="KDO49426.1"/>
    </source>
</evidence>
<feature type="compositionally biased region" description="Polar residues" evidence="8">
    <location>
        <begin position="63"/>
        <end position="73"/>
    </location>
</feature>
<accession>A0A067EER8</accession>
<protein>
    <submittedName>
        <fullName evidence="9">Uncharacterized protein</fullName>
    </submittedName>
</protein>
<keyword evidence="10" id="KW-1185">Reference proteome</keyword>
<keyword evidence="7" id="KW-0568">Pathogenesis-related protein</keyword>
<evidence type="ECO:0000256" key="5">
    <source>
        <dbReference type="ARBA" id="ARBA00022989"/>
    </source>
</evidence>
<evidence type="ECO:0000256" key="6">
    <source>
        <dbReference type="ARBA" id="ARBA00023136"/>
    </source>
</evidence>
<dbReference type="EMBL" id="KK785110">
    <property type="protein sequence ID" value="KDO49426.1"/>
    <property type="molecule type" value="Genomic_DNA"/>
</dbReference>
<comment type="subcellular location">
    <subcellularLocation>
        <location evidence="1">Membrane</location>
        <topology evidence="1">Multi-pass membrane protein</topology>
    </subcellularLocation>
</comment>
<gene>
    <name evidence="9" type="ORF">CISIN_1g0104502mg</name>
</gene>
<feature type="non-terminal residue" evidence="9">
    <location>
        <position position="1"/>
    </location>
</feature>
<keyword evidence="6" id="KW-0472">Membrane</keyword>
<evidence type="ECO:0000256" key="1">
    <source>
        <dbReference type="ARBA" id="ARBA00004141"/>
    </source>
</evidence>
<dbReference type="Proteomes" id="UP000027120">
    <property type="component" value="Unassembled WGS sequence"/>
</dbReference>
<dbReference type="AlphaFoldDB" id="A0A067EER8"/>
<dbReference type="STRING" id="2711.A0A067EER8"/>
<proteinExistence type="inferred from homology"/>
<keyword evidence="4" id="KW-0611">Plant defense</keyword>
<evidence type="ECO:0000256" key="4">
    <source>
        <dbReference type="ARBA" id="ARBA00022821"/>
    </source>
</evidence>
<dbReference type="GO" id="GO:0006952">
    <property type="term" value="P:defense response"/>
    <property type="evidence" value="ECO:0007669"/>
    <property type="project" value="UniProtKB-KW"/>
</dbReference>
<keyword evidence="5" id="KW-1133">Transmembrane helix</keyword>
<evidence type="ECO:0000313" key="10">
    <source>
        <dbReference type="Proteomes" id="UP000027120"/>
    </source>
</evidence>
<reference evidence="9 10" key="1">
    <citation type="submission" date="2014-04" db="EMBL/GenBank/DDBJ databases">
        <authorList>
            <consortium name="International Citrus Genome Consortium"/>
            <person name="Gmitter F."/>
            <person name="Chen C."/>
            <person name="Farmerie W."/>
            <person name="Harkins T."/>
            <person name="Desany B."/>
            <person name="Mohiuddin M."/>
            <person name="Kodira C."/>
            <person name="Borodovsky M."/>
            <person name="Lomsadze A."/>
            <person name="Burns P."/>
            <person name="Jenkins J."/>
            <person name="Prochnik S."/>
            <person name="Shu S."/>
            <person name="Chapman J."/>
            <person name="Pitluck S."/>
            <person name="Schmutz J."/>
            <person name="Rokhsar D."/>
        </authorList>
    </citation>
    <scope>NUCLEOTIDE SEQUENCE</scope>
</reference>
<dbReference type="Pfam" id="PF03094">
    <property type="entry name" value="Mlo"/>
    <property type="match status" value="1"/>
</dbReference>
<evidence type="ECO:0000256" key="8">
    <source>
        <dbReference type="SAM" id="MobiDB-lite"/>
    </source>
</evidence>
<dbReference type="EMBL" id="KK785110">
    <property type="protein sequence ID" value="KDO49427.1"/>
    <property type="molecule type" value="Genomic_DNA"/>
</dbReference>
<feature type="compositionally biased region" description="Polar residues" evidence="8">
    <location>
        <begin position="37"/>
        <end position="46"/>
    </location>
</feature>
<dbReference type="GO" id="GO:0016020">
    <property type="term" value="C:membrane"/>
    <property type="evidence" value="ECO:0007669"/>
    <property type="project" value="UniProtKB-SubCell"/>
</dbReference>